<comment type="caution">
    <text evidence="6">The sequence shown here is derived from an EMBL/GenBank/DDBJ whole genome shotgun (WGS) entry which is preliminary data.</text>
</comment>
<accession>A0ABX1Z243</accession>
<dbReference type="RefSeq" id="WP_171690634.1">
    <property type="nucleotide sequence ID" value="NZ_WHOC01000082.1"/>
</dbReference>
<dbReference type="PANTHER" id="PTHR47506">
    <property type="entry name" value="TRANSCRIPTIONAL REGULATORY PROTEIN"/>
    <property type="match status" value="1"/>
</dbReference>
<keyword evidence="7" id="KW-1185">Reference proteome</keyword>
<dbReference type="InterPro" id="IPR036271">
    <property type="entry name" value="Tet_transcr_reg_TetR-rel_C_sf"/>
</dbReference>
<feature type="domain" description="HTH tetR-type" evidence="5">
    <location>
        <begin position="6"/>
        <end position="66"/>
    </location>
</feature>
<organism evidence="6 7">
    <name type="scientific">Paenibacillus germinis</name>
    <dbReference type="NCBI Taxonomy" id="2654979"/>
    <lineage>
        <taxon>Bacteria</taxon>
        <taxon>Bacillati</taxon>
        <taxon>Bacillota</taxon>
        <taxon>Bacilli</taxon>
        <taxon>Bacillales</taxon>
        <taxon>Paenibacillaceae</taxon>
        <taxon>Paenibacillus</taxon>
    </lineage>
</organism>
<dbReference type="InterPro" id="IPR001647">
    <property type="entry name" value="HTH_TetR"/>
</dbReference>
<evidence type="ECO:0000256" key="1">
    <source>
        <dbReference type="ARBA" id="ARBA00023015"/>
    </source>
</evidence>
<evidence type="ECO:0000256" key="2">
    <source>
        <dbReference type="ARBA" id="ARBA00023125"/>
    </source>
</evidence>
<keyword evidence="2 4" id="KW-0238">DNA-binding</keyword>
<feature type="DNA-binding region" description="H-T-H motif" evidence="4">
    <location>
        <begin position="29"/>
        <end position="48"/>
    </location>
</feature>
<gene>
    <name evidence="6" type="ORF">GC102_17045</name>
</gene>
<dbReference type="PANTHER" id="PTHR47506:SF1">
    <property type="entry name" value="HTH-TYPE TRANSCRIPTIONAL REGULATOR YJDC"/>
    <property type="match status" value="1"/>
</dbReference>
<protein>
    <submittedName>
        <fullName evidence="6">TetR family transcriptional regulator</fullName>
    </submittedName>
</protein>
<proteinExistence type="predicted"/>
<dbReference type="SUPFAM" id="SSF46689">
    <property type="entry name" value="Homeodomain-like"/>
    <property type="match status" value="1"/>
</dbReference>
<dbReference type="Gene3D" id="1.10.357.10">
    <property type="entry name" value="Tetracycline Repressor, domain 2"/>
    <property type="match status" value="1"/>
</dbReference>
<dbReference type="Proteomes" id="UP000658690">
    <property type="component" value="Unassembled WGS sequence"/>
</dbReference>
<evidence type="ECO:0000256" key="3">
    <source>
        <dbReference type="ARBA" id="ARBA00023163"/>
    </source>
</evidence>
<dbReference type="SUPFAM" id="SSF48498">
    <property type="entry name" value="Tetracyclin repressor-like, C-terminal domain"/>
    <property type="match status" value="1"/>
</dbReference>
<evidence type="ECO:0000256" key="4">
    <source>
        <dbReference type="PROSITE-ProRule" id="PRU00335"/>
    </source>
</evidence>
<evidence type="ECO:0000313" key="6">
    <source>
        <dbReference type="EMBL" id="NOU87478.1"/>
    </source>
</evidence>
<sequence>MSRNKTFDIDKAIENAMEVFWEKGYEGTSMQDLVDALGLSRSSIYETFGSKKDLYLVALDRYEDQSNDCLGSILYEKGPAKELLIRFFNKVIEHNMPKSCFMVNATLEMTAHPDVSGRAQSTTAKNERAFYQLLTRALTNGEIKGNPNLRALSQYLVNVKYGISVSAVTSDRQTLDNIVSMSLNFLR</sequence>
<keyword evidence="1" id="KW-0805">Transcription regulation</keyword>
<evidence type="ECO:0000259" key="5">
    <source>
        <dbReference type="PROSITE" id="PS50977"/>
    </source>
</evidence>
<dbReference type="PRINTS" id="PR00455">
    <property type="entry name" value="HTHTETR"/>
</dbReference>
<dbReference type="InterPro" id="IPR009057">
    <property type="entry name" value="Homeodomain-like_sf"/>
</dbReference>
<dbReference type="Gene3D" id="1.10.10.60">
    <property type="entry name" value="Homeodomain-like"/>
    <property type="match status" value="1"/>
</dbReference>
<reference evidence="6 7" key="1">
    <citation type="submission" date="2019-10" db="EMBL/GenBank/DDBJ databases">
        <title>Description of Paenibacillus choica sp. nov.</title>
        <authorList>
            <person name="Carlier A."/>
            <person name="Qi S."/>
        </authorList>
    </citation>
    <scope>NUCLEOTIDE SEQUENCE [LARGE SCALE GENOMIC DNA]</scope>
    <source>
        <strain evidence="6 7">LMG 31460</strain>
    </source>
</reference>
<dbReference type="EMBL" id="WHOC01000082">
    <property type="protein sequence ID" value="NOU87478.1"/>
    <property type="molecule type" value="Genomic_DNA"/>
</dbReference>
<name>A0ABX1Z243_9BACL</name>
<keyword evidence="3" id="KW-0804">Transcription</keyword>
<dbReference type="PROSITE" id="PS50977">
    <property type="entry name" value="HTH_TETR_2"/>
    <property type="match status" value="1"/>
</dbReference>
<evidence type="ECO:0000313" key="7">
    <source>
        <dbReference type="Proteomes" id="UP000658690"/>
    </source>
</evidence>
<dbReference type="Pfam" id="PF00440">
    <property type="entry name" value="TetR_N"/>
    <property type="match status" value="1"/>
</dbReference>